<dbReference type="EMBL" id="JAXOVC010000006">
    <property type="protein sequence ID" value="KAK4500326.1"/>
    <property type="molecule type" value="Genomic_DNA"/>
</dbReference>
<name>A0ABR0EFN6_ZASCE</name>
<gene>
    <name evidence="1" type="ORF">PRZ48_008515</name>
</gene>
<comment type="caution">
    <text evidence="1">The sequence shown here is derived from an EMBL/GenBank/DDBJ whole genome shotgun (WGS) entry which is preliminary data.</text>
</comment>
<accession>A0ABR0EFN6</accession>
<protein>
    <submittedName>
        <fullName evidence="1">Uncharacterized protein</fullName>
    </submittedName>
</protein>
<dbReference type="Proteomes" id="UP001305779">
    <property type="component" value="Unassembled WGS sequence"/>
</dbReference>
<reference evidence="1 2" key="1">
    <citation type="journal article" date="2023" name="G3 (Bethesda)">
        <title>A chromosome-level genome assembly of Zasmidium syzygii isolated from banana leaves.</title>
        <authorList>
            <person name="van Westerhoven A.C."/>
            <person name="Mehrabi R."/>
            <person name="Talebi R."/>
            <person name="Steentjes M.B.F."/>
            <person name="Corcolon B."/>
            <person name="Chong P.A."/>
            <person name="Kema G.H.J."/>
            <person name="Seidl M.F."/>
        </authorList>
    </citation>
    <scope>NUCLEOTIDE SEQUENCE [LARGE SCALE GENOMIC DNA]</scope>
    <source>
        <strain evidence="1 2">P124</strain>
    </source>
</reference>
<evidence type="ECO:0000313" key="2">
    <source>
        <dbReference type="Proteomes" id="UP001305779"/>
    </source>
</evidence>
<organism evidence="1 2">
    <name type="scientific">Zasmidium cellare</name>
    <name type="common">Wine cellar mold</name>
    <name type="synonym">Racodium cellare</name>
    <dbReference type="NCBI Taxonomy" id="395010"/>
    <lineage>
        <taxon>Eukaryota</taxon>
        <taxon>Fungi</taxon>
        <taxon>Dikarya</taxon>
        <taxon>Ascomycota</taxon>
        <taxon>Pezizomycotina</taxon>
        <taxon>Dothideomycetes</taxon>
        <taxon>Dothideomycetidae</taxon>
        <taxon>Mycosphaerellales</taxon>
        <taxon>Mycosphaerellaceae</taxon>
        <taxon>Zasmidium</taxon>
    </lineage>
</organism>
<keyword evidence="2" id="KW-1185">Reference proteome</keyword>
<evidence type="ECO:0000313" key="1">
    <source>
        <dbReference type="EMBL" id="KAK4500326.1"/>
    </source>
</evidence>
<sequence length="246" mass="25599">MADTCDLRGWHKVEIVVGGGGPGQAPVSYTYQGFDLNYEGGVPIGSNQDDLNPIAVDGETIPAGALGQPNEIQWDPNWALTSFDGCSATYNGATYEESKLGANVPTNCPNNNPTETPLCRLRGWHRIDIAIGSGGSRGSRPDSDTLTGFDLDYECGASIAASSDMNSIASAGTTIPAGTFGLPNDLQWKPDFLVTFEGCSATYNGVTHEGEVIGCASAGKACSSCVVTFECEEGLAEEREAGAAKA</sequence>
<proteinExistence type="predicted"/>